<comment type="subcellular location">
    <subcellularLocation>
        <location evidence="1">Periplasm</location>
    </subcellularLocation>
</comment>
<keyword evidence="3" id="KW-0732">Signal</keyword>
<dbReference type="InterPro" id="IPR001188">
    <property type="entry name" value="Sperm_putr-bd"/>
</dbReference>
<dbReference type="Proteomes" id="UP000520767">
    <property type="component" value="Unassembled WGS sequence"/>
</dbReference>
<dbReference type="PANTHER" id="PTHR30222">
    <property type="entry name" value="SPERMIDINE/PUTRESCINE-BINDING PERIPLASMIC PROTEIN"/>
    <property type="match status" value="1"/>
</dbReference>
<keyword evidence="6" id="KW-1185">Reference proteome</keyword>
<dbReference type="PROSITE" id="PS51318">
    <property type="entry name" value="TAT"/>
    <property type="match status" value="1"/>
</dbReference>
<name>A0A7W7Q9U2_9PSEU</name>
<dbReference type="PANTHER" id="PTHR30222:SF17">
    <property type="entry name" value="SPERMIDINE_PUTRESCINE-BINDING PERIPLASMIC PROTEIN"/>
    <property type="match status" value="1"/>
</dbReference>
<accession>A0A7W7Q9U2</accession>
<dbReference type="RefSeq" id="WP_184813764.1">
    <property type="nucleotide sequence ID" value="NZ_JACHJQ010000006.1"/>
</dbReference>
<dbReference type="GO" id="GO:0019808">
    <property type="term" value="F:polyamine binding"/>
    <property type="evidence" value="ECO:0007669"/>
    <property type="project" value="InterPro"/>
</dbReference>
<dbReference type="Gene3D" id="3.40.190.10">
    <property type="entry name" value="Periplasmic binding protein-like II"/>
    <property type="match status" value="2"/>
</dbReference>
<reference evidence="5 6" key="1">
    <citation type="submission" date="2020-08" db="EMBL/GenBank/DDBJ databases">
        <title>Genomic Encyclopedia of Type Strains, Phase III (KMG-III): the genomes of soil and plant-associated and newly described type strains.</title>
        <authorList>
            <person name="Whitman W."/>
        </authorList>
    </citation>
    <scope>NUCLEOTIDE SEQUENCE [LARGE SCALE GENOMIC DNA]</scope>
    <source>
        <strain evidence="5 6">CECT 8960</strain>
    </source>
</reference>
<evidence type="ECO:0000256" key="3">
    <source>
        <dbReference type="ARBA" id="ARBA00022729"/>
    </source>
</evidence>
<keyword evidence="4" id="KW-0574">Periplasm</keyword>
<evidence type="ECO:0000256" key="1">
    <source>
        <dbReference type="ARBA" id="ARBA00004418"/>
    </source>
</evidence>
<protein>
    <submittedName>
        <fullName evidence="5">Spermidine/putrescine transport system substrate-binding protein</fullName>
    </submittedName>
</protein>
<dbReference type="GO" id="GO:0015846">
    <property type="term" value="P:polyamine transport"/>
    <property type="evidence" value="ECO:0007669"/>
    <property type="project" value="InterPro"/>
</dbReference>
<dbReference type="AlphaFoldDB" id="A0A7W7Q9U2"/>
<dbReference type="InterPro" id="IPR006059">
    <property type="entry name" value="SBP"/>
</dbReference>
<comment type="caution">
    <text evidence="5">The sequence shown here is derived from an EMBL/GenBank/DDBJ whole genome shotgun (WGS) entry which is preliminary data.</text>
</comment>
<dbReference type="SUPFAM" id="SSF53850">
    <property type="entry name" value="Periplasmic binding protein-like II"/>
    <property type="match status" value="1"/>
</dbReference>
<dbReference type="CDD" id="cd13590">
    <property type="entry name" value="PBP2_PotD_PotF_like"/>
    <property type="match status" value="1"/>
</dbReference>
<evidence type="ECO:0000313" key="6">
    <source>
        <dbReference type="Proteomes" id="UP000520767"/>
    </source>
</evidence>
<gene>
    <name evidence="5" type="ORF">FHR82_005953</name>
</gene>
<dbReference type="EMBL" id="JACHJQ010000006">
    <property type="protein sequence ID" value="MBB4909695.1"/>
    <property type="molecule type" value="Genomic_DNA"/>
</dbReference>
<dbReference type="Pfam" id="PF13416">
    <property type="entry name" value="SBP_bac_8"/>
    <property type="match status" value="1"/>
</dbReference>
<dbReference type="InterPro" id="IPR006311">
    <property type="entry name" value="TAT_signal"/>
</dbReference>
<organism evidence="5 6">
    <name type="scientific">Actinophytocola algeriensis</name>
    <dbReference type="NCBI Taxonomy" id="1768010"/>
    <lineage>
        <taxon>Bacteria</taxon>
        <taxon>Bacillati</taxon>
        <taxon>Actinomycetota</taxon>
        <taxon>Actinomycetes</taxon>
        <taxon>Pseudonocardiales</taxon>
        <taxon>Pseudonocardiaceae</taxon>
    </lineage>
</organism>
<evidence type="ECO:0000313" key="5">
    <source>
        <dbReference type="EMBL" id="MBB4909695.1"/>
    </source>
</evidence>
<evidence type="ECO:0000256" key="2">
    <source>
        <dbReference type="ARBA" id="ARBA00022448"/>
    </source>
</evidence>
<sequence>MRTRAPTSLSPEATALLTGQTRFSRRTVLRGLVAATALAATSCGMPGTRQDPAACRSADESASDKSLVISNWPLYIDVAEDDESVRPTLDAFVAQSGIQVTYQEDVNDNNEFFGKVRNQLSTCQTIDRDIIVLTDWMAARMIRLGWVQPLQKDKLPNVEANLLPSLRGRPWDKNTEYAVPWQTGLAGIAYNGNVTGEVRTMDELLTRPDLKGKVTMLSEMRDTVGLILLQMGHDPSDFTEEQFNEALNKLQRAVDDGQIRRFTGNDYAQDLAKGDIAACVGWSGDVIQLNFEDENIKFVTPESGVMLWSDNMQVPNRATHQTNAEALMNFYYEPEVAAELAAYVNFICPVQGAQDAMAAIDPELAENELIFPSESTLSSAKVFMALNEAQERIFEQGFQQVIGA</sequence>
<proteinExistence type="predicted"/>
<evidence type="ECO:0000256" key="4">
    <source>
        <dbReference type="ARBA" id="ARBA00022764"/>
    </source>
</evidence>
<keyword evidence="2" id="KW-0813">Transport</keyword>
<dbReference type="PRINTS" id="PR00909">
    <property type="entry name" value="SPERMDNBNDNG"/>
</dbReference>
<dbReference type="GO" id="GO:0042597">
    <property type="term" value="C:periplasmic space"/>
    <property type="evidence" value="ECO:0007669"/>
    <property type="project" value="UniProtKB-SubCell"/>
</dbReference>